<dbReference type="EMBL" id="JACBZD010000001">
    <property type="protein sequence ID" value="NYI07090.1"/>
    <property type="molecule type" value="Genomic_DNA"/>
</dbReference>
<dbReference type="PANTHER" id="PTHR34351:SF1">
    <property type="entry name" value="SLR1927 PROTEIN"/>
    <property type="match status" value="1"/>
</dbReference>
<dbReference type="Proteomes" id="UP000567795">
    <property type="component" value="Unassembled WGS sequence"/>
</dbReference>
<proteinExistence type="predicted"/>
<evidence type="ECO:0000313" key="4">
    <source>
        <dbReference type="Proteomes" id="UP000567795"/>
    </source>
</evidence>
<evidence type="ECO:0000313" key="3">
    <source>
        <dbReference type="EMBL" id="NYI07090.1"/>
    </source>
</evidence>
<sequence length="506" mass="53212">MERPAPTPPPAGTASPPPGGPPPPPPAPSPAPAPAAAGEPRQGPTTAGETSVATARGTRLTALLTTRGRAFVAAGLASVVCAWLFGQDDLVRIGVLLTVLPLLCALSVYATRHRITAARSLWPARISAGQEARMHLAVENVSWSPSGTLMLQDQVPPSLGAAPRFALDQVRPRQRRDVVYRLRPTLRGRYAVGPLQVRMTDPFGMSEMVRSFSHQNLLTVLPRVQPLPPVRLDGDGSGYGEGREHAMAAVGEDDVVPREYRHGDDLRRVHWRLTARYGELMVRREEQPRHRQCTVLLDTRALAHRGTGPDSSFEWLVSAAASTVAHLTAGGWTVRLLTDAGPLLPEGHGAPGTAGPLAPGELADPLLDALAVITPSDGTGFARVEEVLRSGSGGANGVLIALLGTLDEQRAEQVAALRRHCAGSVAFTLDDETWHEAGPAPAPAMTELLGDEVSVPMLADRGWTVVPVRRGADFASLWGGADRHAAGHPARAAAGPAAGTAAGGVR</sequence>
<organism evidence="3 4">
    <name type="scientific">Allostreptomyces psammosilenae</name>
    <dbReference type="NCBI Taxonomy" id="1892865"/>
    <lineage>
        <taxon>Bacteria</taxon>
        <taxon>Bacillati</taxon>
        <taxon>Actinomycetota</taxon>
        <taxon>Actinomycetes</taxon>
        <taxon>Kitasatosporales</taxon>
        <taxon>Streptomycetaceae</taxon>
        <taxon>Allostreptomyces</taxon>
    </lineage>
</organism>
<evidence type="ECO:0000259" key="2">
    <source>
        <dbReference type="Pfam" id="PF01882"/>
    </source>
</evidence>
<evidence type="ECO:0000256" key="1">
    <source>
        <dbReference type="SAM" id="MobiDB-lite"/>
    </source>
</evidence>
<keyword evidence="4" id="KW-1185">Reference proteome</keyword>
<feature type="compositionally biased region" description="Low complexity" evidence="1">
    <location>
        <begin position="487"/>
        <end position="500"/>
    </location>
</feature>
<feature type="region of interest" description="Disordered" evidence="1">
    <location>
        <begin position="486"/>
        <end position="506"/>
    </location>
</feature>
<gene>
    <name evidence="3" type="ORF">FHU37_004033</name>
</gene>
<dbReference type="PANTHER" id="PTHR34351">
    <property type="entry name" value="SLR1927 PROTEIN-RELATED"/>
    <property type="match status" value="1"/>
</dbReference>
<feature type="domain" description="DUF58" evidence="2">
    <location>
        <begin position="258"/>
        <end position="330"/>
    </location>
</feature>
<dbReference type="AlphaFoldDB" id="A0A853A0W0"/>
<feature type="compositionally biased region" description="Pro residues" evidence="1">
    <location>
        <begin position="1"/>
        <end position="33"/>
    </location>
</feature>
<dbReference type="RefSeq" id="WP_179815569.1">
    <property type="nucleotide sequence ID" value="NZ_JACBZD010000001.1"/>
</dbReference>
<comment type="caution">
    <text evidence="3">The sequence shown here is derived from an EMBL/GenBank/DDBJ whole genome shotgun (WGS) entry which is preliminary data.</text>
</comment>
<feature type="region of interest" description="Disordered" evidence="1">
    <location>
        <begin position="1"/>
        <end position="54"/>
    </location>
</feature>
<dbReference type="Pfam" id="PF01882">
    <property type="entry name" value="DUF58"/>
    <property type="match status" value="1"/>
</dbReference>
<accession>A0A853A0W0</accession>
<name>A0A853A0W0_9ACTN</name>
<dbReference type="InterPro" id="IPR002881">
    <property type="entry name" value="DUF58"/>
</dbReference>
<reference evidence="3 4" key="1">
    <citation type="submission" date="2020-07" db="EMBL/GenBank/DDBJ databases">
        <title>Sequencing the genomes of 1000 actinobacteria strains.</title>
        <authorList>
            <person name="Klenk H.-P."/>
        </authorList>
    </citation>
    <scope>NUCLEOTIDE SEQUENCE [LARGE SCALE GENOMIC DNA]</scope>
    <source>
        <strain evidence="3 4">DSM 42178</strain>
    </source>
</reference>
<protein>
    <recommendedName>
        <fullName evidence="2">DUF58 domain-containing protein</fullName>
    </recommendedName>
</protein>
<feature type="compositionally biased region" description="Polar residues" evidence="1">
    <location>
        <begin position="43"/>
        <end position="52"/>
    </location>
</feature>